<name>A0A2S7WBE0_9FLAO</name>
<feature type="chain" id="PRO_5015398469" description="Outer membrane protein beta-barrel domain-containing protein" evidence="2">
    <location>
        <begin position="21"/>
        <end position="174"/>
    </location>
</feature>
<dbReference type="EMBL" id="MSCL01000001">
    <property type="protein sequence ID" value="PQJ74571.1"/>
    <property type="molecule type" value="Genomic_DNA"/>
</dbReference>
<organism evidence="4 5">
    <name type="scientific">Polaribacter gangjinensis</name>
    <dbReference type="NCBI Taxonomy" id="574710"/>
    <lineage>
        <taxon>Bacteria</taxon>
        <taxon>Pseudomonadati</taxon>
        <taxon>Bacteroidota</taxon>
        <taxon>Flavobacteriia</taxon>
        <taxon>Flavobacteriales</taxon>
        <taxon>Flavobacteriaceae</taxon>
    </lineage>
</organism>
<keyword evidence="1 2" id="KW-0732">Signal</keyword>
<proteinExistence type="predicted"/>
<dbReference type="PROSITE" id="PS00695">
    <property type="entry name" value="ENT_VIR_OMP_2"/>
    <property type="match status" value="1"/>
</dbReference>
<feature type="signal peptide" evidence="2">
    <location>
        <begin position="1"/>
        <end position="20"/>
    </location>
</feature>
<accession>A0A2S7WBE0</accession>
<dbReference type="GO" id="GO:0044384">
    <property type="term" value="C:host outer membrane"/>
    <property type="evidence" value="ECO:0007669"/>
    <property type="project" value="InterPro"/>
</dbReference>
<feature type="domain" description="Outer membrane protein beta-barrel" evidence="3">
    <location>
        <begin position="11"/>
        <end position="174"/>
    </location>
</feature>
<sequence>MKKVLLVISIVLSAIVNVNAQETKYGITGGFHNVTISASAGGFTVSDGAAGFFLGFFADFNVSEKLNIQPEIHFASAYQEGESLNEIIIPVMLKYFVTEKLNLQAGPQFDFVTEESDGLNKFGVGLGFGLGYDLSDKVFVASRYSLGLSNRFQDTSMGVTSKFDTFQLGLGYRF</sequence>
<dbReference type="RefSeq" id="WP_105045720.1">
    <property type="nucleotide sequence ID" value="NZ_CP150662.1"/>
</dbReference>
<dbReference type="Proteomes" id="UP000237608">
    <property type="component" value="Unassembled WGS sequence"/>
</dbReference>
<evidence type="ECO:0000313" key="4">
    <source>
        <dbReference type="EMBL" id="PQJ74571.1"/>
    </source>
</evidence>
<evidence type="ECO:0000313" key="5">
    <source>
        <dbReference type="Proteomes" id="UP000237608"/>
    </source>
</evidence>
<dbReference type="InterPro" id="IPR027385">
    <property type="entry name" value="Beta-barrel_OMP"/>
</dbReference>
<comment type="caution">
    <text evidence="4">The sequence shown here is derived from an EMBL/GenBank/DDBJ whole genome shotgun (WGS) entry which is preliminary data.</text>
</comment>
<dbReference type="OrthoDB" id="947434at2"/>
<dbReference type="SUPFAM" id="SSF56925">
    <property type="entry name" value="OMPA-like"/>
    <property type="match status" value="1"/>
</dbReference>
<gene>
    <name evidence="4" type="ORF">BTO13_04540</name>
</gene>
<protein>
    <recommendedName>
        <fullName evidence="3">Outer membrane protein beta-barrel domain-containing protein</fullName>
    </recommendedName>
</protein>
<evidence type="ECO:0000259" key="3">
    <source>
        <dbReference type="Pfam" id="PF13505"/>
    </source>
</evidence>
<evidence type="ECO:0000256" key="2">
    <source>
        <dbReference type="SAM" id="SignalP"/>
    </source>
</evidence>
<dbReference type="AlphaFoldDB" id="A0A2S7WBE0"/>
<dbReference type="InterPro" id="IPR011250">
    <property type="entry name" value="OMP/PagP_B-barrel"/>
</dbReference>
<reference evidence="4 5" key="1">
    <citation type="submission" date="2016-12" db="EMBL/GenBank/DDBJ databases">
        <title>Trade-off between light-utilization and light-protection in marine flavobacteria.</title>
        <authorList>
            <person name="Kumagai Y."/>
            <person name="Yoshizawa S."/>
            <person name="Kogure K."/>
            <person name="Iwasaki W."/>
        </authorList>
    </citation>
    <scope>NUCLEOTIDE SEQUENCE [LARGE SCALE GENOMIC DNA]</scope>
    <source>
        <strain evidence="4 5">KCTC 22729</strain>
    </source>
</reference>
<evidence type="ECO:0000256" key="1">
    <source>
        <dbReference type="ARBA" id="ARBA00022729"/>
    </source>
</evidence>
<dbReference type="Pfam" id="PF13505">
    <property type="entry name" value="OMP_b-brl"/>
    <property type="match status" value="1"/>
</dbReference>
<keyword evidence="5" id="KW-1185">Reference proteome</keyword>
<dbReference type="InterPro" id="IPR000758">
    <property type="entry name" value="Enterovir_OMP"/>
</dbReference>